<reference evidence="2 3" key="1">
    <citation type="submission" date="2020-07" db="EMBL/GenBank/DDBJ databases">
        <title>Halophilic bacteria isolated from french cheeses.</title>
        <authorList>
            <person name="Kothe C.I."/>
            <person name="Farah-Kraiem B."/>
            <person name="Renault P."/>
            <person name="Dridi B."/>
        </authorList>
    </citation>
    <scope>NUCLEOTIDE SEQUENCE [LARGE SCALE GENOMIC DNA]</scope>
    <source>
        <strain evidence="2 3">FME20</strain>
    </source>
</reference>
<dbReference type="NCBIfam" id="NF002542">
    <property type="entry name" value="PRK02101.1-3"/>
    <property type="match status" value="1"/>
</dbReference>
<dbReference type="NCBIfam" id="NF002541">
    <property type="entry name" value="PRK02101.1-1"/>
    <property type="match status" value="1"/>
</dbReference>
<dbReference type="RefSeq" id="WP_192539459.1">
    <property type="nucleotide sequence ID" value="NZ_RRZB01000056.1"/>
</dbReference>
<dbReference type="PANTHER" id="PTHR30283:SF4">
    <property type="entry name" value="PEROXIDE STRESS RESISTANCE PROTEIN YAAA"/>
    <property type="match status" value="1"/>
</dbReference>
<dbReference type="InterPro" id="IPR005583">
    <property type="entry name" value="YaaA"/>
</dbReference>
<accession>A0ABR9G2B3</accession>
<comment type="caution">
    <text evidence="2">The sequence shown here is derived from an EMBL/GenBank/DDBJ whole genome shotgun (WGS) entry which is preliminary data.</text>
</comment>
<comment type="similarity">
    <text evidence="1">Belongs to the UPF0246 family.</text>
</comment>
<dbReference type="PANTHER" id="PTHR30283">
    <property type="entry name" value="PEROXIDE STRESS RESPONSE PROTEIN YAAA"/>
    <property type="match status" value="1"/>
</dbReference>
<evidence type="ECO:0000313" key="3">
    <source>
        <dbReference type="Proteomes" id="UP001645038"/>
    </source>
</evidence>
<proteinExistence type="inferred from homology"/>
<keyword evidence="3" id="KW-1185">Reference proteome</keyword>
<evidence type="ECO:0000256" key="1">
    <source>
        <dbReference type="HAMAP-Rule" id="MF_00652"/>
    </source>
</evidence>
<dbReference type="EMBL" id="RRZB01000056">
    <property type="protein sequence ID" value="MBE0465014.1"/>
    <property type="molecule type" value="Genomic_DNA"/>
</dbReference>
<sequence length="259" mass="28792">MLSVISPAKTLDFETPSTTKRVTQPDFLSESQSLIDILRDYSPQQISELMGISDKLAGLNAARFAEWEPPFSLENAKPAAQAFQGDVYTGLEAETFSDADNRFAQQHLRILSGLYGLLRPLDLIQAYRLEMGTKLPNQAGKDLYAYWKPTLTKALDDAIAQSGSKALVNLASNEYFKAVDAKQLDARIITPVFKDEKNGTFKIISFYAKKARGLMSAWIISQKINDPDELKGFNVAGYRFDAASSEGDTLVFTRKEADR</sequence>
<name>A0ABR9G2B3_9GAMM</name>
<organism evidence="2 3">
    <name type="scientific">Halomonas colorata</name>
    <dbReference type="NCBI Taxonomy" id="2742615"/>
    <lineage>
        <taxon>Bacteria</taxon>
        <taxon>Pseudomonadati</taxon>
        <taxon>Pseudomonadota</taxon>
        <taxon>Gammaproteobacteria</taxon>
        <taxon>Oceanospirillales</taxon>
        <taxon>Halomonadaceae</taxon>
        <taxon>Halomonas</taxon>
    </lineage>
</organism>
<dbReference type="HAMAP" id="MF_00652">
    <property type="entry name" value="UPF0246"/>
    <property type="match status" value="1"/>
</dbReference>
<protein>
    <recommendedName>
        <fullName evidence="1">UPF0246 protein EI547_16370</fullName>
    </recommendedName>
</protein>
<gene>
    <name evidence="2" type="primary">yaaA</name>
    <name evidence="2" type="ORF">EI547_16370</name>
</gene>
<evidence type="ECO:0000313" key="2">
    <source>
        <dbReference type="EMBL" id="MBE0465014.1"/>
    </source>
</evidence>
<dbReference type="Proteomes" id="UP001645038">
    <property type="component" value="Unassembled WGS sequence"/>
</dbReference>
<dbReference type="Pfam" id="PF03883">
    <property type="entry name" value="H2O2_YaaD"/>
    <property type="match status" value="1"/>
</dbReference>